<accession>A0A7C1CD43</accession>
<dbReference type="AlphaFoldDB" id="A0A7C1CD43"/>
<evidence type="ECO:0000256" key="6">
    <source>
        <dbReference type="SAM" id="Phobius"/>
    </source>
</evidence>
<dbReference type="PANTHER" id="PTHR42770">
    <property type="entry name" value="AMINO ACID TRANSPORTER-RELATED"/>
    <property type="match status" value="1"/>
</dbReference>
<keyword evidence="3 6" id="KW-0812">Transmembrane</keyword>
<evidence type="ECO:0000256" key="1">
    <source>
        <dbReference type="ARBA" id="ARBA00004651"/>
    </source>
</evidence>
<dbReference type="PIRSF" id="PIRSF006060">
    <property type="entry name" value="AA_transporter"/>
    <property type="match status" value="1"/>
</dbReference>
<feature type="transmembrane region" description="Helical" evidence="6">
    <location>
        <begin position="166"/>
        <end position="187"/>
    </location>
</feature>
<dbReference type="EMBL" id="DSAY01000031">
    <property type="protein sequence ID" value="HDP14481.1"/>
    <property type="molecule type" value="Genomic_DNA"/>
</dbReference>
<feature type="transmembrane region" description="Helical" evidence="6">
    <location>
        <begin position="33"/>
        <end position="62"/>
    </location>
</feature>
<name>A0A7C1CD43_9CREN</name>
<dbReference type="InterPro" id="IPR050367">
    <property type="entry name" value="APC_superfamily"/>
</dbReference>
<feature type="transmembrane region" description="Helical" evidence="6">
    <location>
        <begin position="338"/>
        <end position="358"/>
    </location>
</feature>
<dbReference type="Gene3D" id="1.20.1740.10">
    <property type="entry name" value="Amino acid/polyamine transporter I"/>
    <property type="match status" value="1"/>
</dbReference>
<protein>
    <submittedName>
        <fullName evidence="7">Amino acid permease</fullName>
    </submittedName>
</protein>
<feature type="transmembrane region" description="Helical" evidence="6">
    <location>
        <begin position="136"/>
        <end position="154"/>
    </location>
</feature>
<feature type="transmembrane region" description="Helical" evidence="6">
    <location>
        <begin position="397"/>
        <end position="416"/>
    </location>
</feature>
<feature type="transmembrane region" description="Helical" evidence="6">
    <location>
        <begin position="281"/>
        <end position="303"/>
    </location>
</feature>
<evidence type="ECO:0000256" key="3">
    <source>
        <dbReference type="ARBA" id="ARBA00022692"/>
    </source>
</evidence>
<evidence type="ECO:0000256" key="4">
    <source>
        <dbReference type="ARBA" id="ARBA00022989"/>
    </source>
</evidence>
<keyword evidence="4 6" id="KW-1133">Transmembrane helix</keyword>
<dbReference type="InterPro" id="IPR002293">
    <property type="entry name" value="AA/rel_permease1"/>
</dbReference>
<feature type="transmembrane region" description="Helical" evidence="6">
    <location>
        <begin position="370"/>
        <end position="390"/>
    </location>
</feature>
<evidence type="ECO:0000313" key="7">
    <source>
        <dbReference type="EMBL" id="HDP14481.1"/>
    </source>
</evidence>
<feature type="transmembrane region" description="Helical" evidence="6">
    <location>
        <begin position="422"/>
        <end position="437"/>
    </location>
</feature>
<feature type="transmembrane region" description="Helical" evidence="6">
    <location>
        <begin position="241"/>
        <end position="261"/>
    </location>
</feature>
<dbReference type="GO" id="GO:0022857">
    <property type="term" value="F:transmembrane transporter activity"/>
    <property type="evidence" value="ECO:0007669"/>
    <property type="project" value="InterPro"/>
</dbReference>
<dbReference type="GO" id="GO:0005886">
    <property type="term" value="C:plasma membrane"/>
    <property type="evidence" value="ECO:0007669"/>
    <property type="project" value="UniProtKB-SubCell"/>
</dbReference>
<dbReference type="PANTHER" id="PTHR42770:SF11">
    <property type="entry name" value="INNER MEMBRANE TRANSPORT PROTEIN YBAT"/>
    <property type="match status" value="1"/>
</dbReference>
<keyword evidence="2" id="KW-1003">Cell membrane</keyword>
<reference evidence="7" key="1">
    <citation type="journal article" date="2020" name="mSystems">
        <title>Genome- and Community-Level Interaction Insights into Carbon Utilization and Element Cycling Functions of Hydrothermarchaeota in Hydrothermal Sediment.</title>
        <authorList>
            <person name="Zhou Z."/>
            <person name="Liu Y."/>
            <person name="Xu W."/>
            <person name="Pan J."/>
            <person name="Luo Z.H."/>
            <person name="Li M."/>
        </authorList>
    </citation>
    <scope>NUCLEOTIDE SEQUENCE [LARGE SCALE GENOMIC DNA]</scope>
    <source>
        <strain evidence="7">SpSt-116</strain>
    </source>
</reference>
<evidence type="ECO:0000256" key="5">
    <source>
        <dbReference type="ARBA" id="ARBA00023136"/>
    </source>
</evidence>
<organism evidence="7">
    <name type="scientific">Thermofilum adornatum</name>
    <dbReference type="NCBI Taxonomy" id="1365176"/>
    <lineage>
        <taxon>Archaea</taxon>
        <taxon>Thermoproteota</taxon>
        <taxon>Thermoprotei</taxon>
        <taxon>Thermofilales</taxon>
        <taxon>Thermofilaceae</taxon>
        <taxon>Thermofilum</taxon>
    </lineage>
</organism>
<gene>
    <name evidence="7" type="ORF">ENN26_01705</name>
</gene>
<dbReference type="Pfam" id="PF13520">
    <property type="entry name" value="AA_permease_2"/>
    <property type="match status" value="1"/>
</dbReference>
<comment type="caution">
    <text evidence="7">The sequence shown here is derived from an EMBL/GenBank/DDBJ whole genome shotgun (WGS) entry which is preliminary data.</text>
</comment>
<evidence type="ECO:0000256" key="2">
    <source>
        <dbReference type="ARBA" id="ARBA00022475"/>
    </source>
</evidence>
<feature type="transmembrane region" description="Helical" evidence="6">
    <location>
        <begin position="207"/>
        <end position="229"/>
    </location>
</feature>
<keyword evidence="5 6" id="KW-0472">Membrane</keyword>
<sequence>MQEEENVSQGDLRREVSLFGAFSIGYADVGADIYITLGLVALYAGVATPLALIIAGIVYVLVGSVYAKLSGRYPYAGGAQFYAQRALGPMHGFIAGWGLMLDYTIDIALFVLASVGYLGYLLKATLGFGLLLVNPYYAFVSALFVGFLGFLNILGIRESVSLNKLFVALDLATLFLVLGVGGSIYFFFNGFSWKPPSIGQDVPVGNFLYAVTIAMASYVGVEAISQAAEETSNASKTVPKATYLTISLTLLVALAGAFFIASSPVNNDEALHPFAGLALKVPIIGTLLALWVGLMGFLINLASANSGVIGVSRVAYSMARTGLLPEGFRRISRRGVPYISVAVFTIIAIGLIIVNVFSTSLHLLELVASLYNFGAIVAYIYASISLVKLSANRQEKLLGILATVACIFMLTLLVLLHPEGRILALLWFLVGLTLYFLKHRPVHK</sequence>
<comment type="subcellular location">
    <subcellularLocation>
        <location evidence="1">Cell membrane</location>
        <topology evidence="1">Multi-pass membrane protein</topology>
    </subcellularLocation>
</comment>
<proteinExistence type="predicted"/>